<accession>A0A1S3UP95</accession>
<dbReference type="KEGG" id="vra:106767500"/>
<dbReference type="OrthoDB" id="1710629at2759"/>
<reference evidence="4" key="2">
    <citation type="submission" date="2025-08" db="UniProtKB">
        <authorList>
            <consortium name="RefSeq"/>
        </authorList>
    </citation>
    <scope>IDENTIFICATION</scope>
    <source>
        <tissue evidence="4">Leaf</tissue>
    </source>
</reference>
<dbReference type="GeneID" id="106767500"/>
<dbReference type="InterPro" id="IPR004902">
    <property type="entry name" value="Rhabdo_ncap_2"/>
</dbReference>
<reference evidence="3" key="1">
    <citation type="journal article" date="2014" name="Nat. Commun.">
        <title>Genome sequence of mungbean and insights into evolution within Vigna species.</title>
        <authorList>
            <person name="Kang Y.J."/>
            <person name="Kim S.K."/>
            <person name="Kim M.Y."/>
            <person name="Lestari P."/>
            <person name="Kim K.H."/>
            <person name="Ha B.K."/>
            <person name="Jun T.H."/>
            <person name="Hwang W.J."/>
            <person name="Lee T."/>
            <person name="Lee J."/>
            <person name="Shim S."/>
            <person name="Yoon M.Y."/>
            <person name="Jang Y.E."/>
            <person name="Han K.S."/>
            <person name="Taeprayoon P."/>
            <person name="Yoon N."/>
            <person name="Somta P."/>
            <person name="Tanya P."/>
            <person name="Kim K.S."/>
            <person name="Gwag J.G."/>
            <person name="Moon J.K."/>
            <person name="Lee Y.H."/>
            <person name="Park B.S."/>
            <person name="Bombarely A."/>
            <person name="Doyle J.J."/>
            <person name="Jackson S.A."/>
            <person name="Schafleitner R."/>
            <person name="Srinives P."/>
            <person name="Varshney R.K."/>
            <person name="Lee S.H."/>
        </authorList>
    </citation>
    <scope>NUCLEOTIDE SEQUENCE [LARGE SCALE GENOMIC DNA]</scope>
    <source>
        <strain evidence="3">cv. VC1973A</strain>
    </source>
</reference>
<evidence type="ECO:0000256" key="2">
    <source>
        <dbReference type="SAM" id="MobiDB-lite"/>
    </source>
</evidence>
<protein>
    <submittedName>
        <fullName evidence="4">Uncharacterized protein LOC106767500</fullName>
    </submittedName>
</protein>
<sequence>MDEVMRKLRNSGPSSSGGSRQQETTQAPIYSAVLPPTTTTTPTSAPNKWDNVFRHLKPVTVQLPEEYECLKTFTFEGVTGTDDFPDDKLRGRKAIRLIPLEDNEVCRLGKELFQRINYSISQYHLGVIFLLAFQLKTAGDGKTERMFPAFDELGIPEDIDYFLVDRSGRSDGGYVTTVHESGEIYENAAAYSFLACSILKYFVRSVDNFSNSLQHIQSGFRKFYARDFPLGAINIRRDTISMIHNHFSNSELLKNTLYRFLYNANHRGMVCDIQSFIYDKDLTHTGIHAVPIAFTICVALQCSAYELLAAIYARRFQPQIKALLTAFQLLVEKERHRRQMWKYARIFDHTFLLPLQTMRYPKFTFILACILKNESPAVYPRILELKQYEEIPQRDRERLETGTRLHMTALKNSLALKERYDLMPKVLDYLYNPSHNFH</sequence>
<name>A0A1S3UP95_VIGRR</name>
<dbReference type="RefSeq" id="XP_014507893.1">
    <property type="nucleotide sequence ID" value="XM_014652407.2"/>
</dbReference>
<dbReference type="STRING" id="3916.A0A1S3UP95"/>
<dbReference type="AlphaFoldDB" id="A0A1S3UP95"/>
<feature type="region of interest" description="Disordered" evidence="2">
    <location>
        <begin position="1"/>
        <end position="47"/>
    </location>
</feature>
<dbReference type="Proteomes" id="UP000087766">
    <property type="component" value="Chromosome 7"/>
</dbReference>
<proteinExistence type="predicted"/>
<evidence type="ECO:0000313" key="3">
    <source>
        <dbReference type="Proteomes" id="UP000087766"/>
    </source>
</evidence>
<organism evidence="3 4">
    <name type="scientific">Vigna radiata var. radiata</name>
    <name type="common">Mung bean</name>
    <name type="synonym">Phaseolus aureus</name>
    <dbReference type="NCBI Taxonomy" id="3916"/>
    <lineage>
        <taxon>Eukaryota</taxon>
        <taxon>Viridiplantae</taxon>
        <taxon>Streptophyta</taxon>
        <taxon>Embryophyta</taxon>
        <taxon>Tracheophyta</taxon>
        <taxon>Spermatophyta</taxon>
        <taxon>Magnoliopsida</taxon>
        <taxon>eudicotyledons</taxon>
        <taxon>Gunneridae</taxon>
        <taxon>Pentapetalae</taxon>
        <taxon>rosids</taxon>
        <taxon>fabids</taxon>
        <taxon>Fabales</taxon>
        <taxon>Fabaceae</taxon>
        <taxon>Papilionoideae</taxon>
        <taxon>50 kb inversion clade</taxon>
        <taxon>NPAAA clade</taxon>
        <taxon>indigoferoid/millettioid clade</taxon>
        <taxon>Phaseoleae</taxon>
        <taxon>Vigna</taxon>
    </lineage>
</organism>
<comment type="subcellular location">
    <subcellularLocation>
        <location evidence="1">Virion</location>
    </subcellularLocation>
</comment>
<keyword evidence="3" id="KW-1185">Reference proteome</keyword>
<evidence type="ECO:0000313" key="4">
    <source>
        <dbReference type="RefSeq" id="XP_014507893.1"/>
    </source>
</evidence>
<dbReference type="Pfam" id="PF03216">
    <property type="entry name" value="Rhabdo_ncap_2"/>
    <property type="match status" value="1"/>
</dbReference>
<evidence type="ECO:0000256" key="1">
    <source>
        <dbReference type="ARBA" id="ARBA00004328"/>
    </source>
</evidence>
<gene>
    <name evidence="4" type="primary">LOC106767500</name>
</gene>